<dbReference type="Proteomes" id="UP000630097">
    <property type="component" value="Unassembled WGS sequence"/>
</dbReference>
<feature type="compositionally biased region" description="Basic and acidic residues" evidence="1">
    <location>
        <begin position="11"/>
        <end position="22"/>
    </location>
</feature>
<evidence type="ECO:0000313" key="2">
    <source>
        <dbReference type="EMBL" id="GIG79312.1"/>
    </source>
</evidence>
<name>A0A8J3LVU0_9ACTN</name>
<dbReference type="EMBL" id="BONV01000008">
    <property type="protein sequence ID" value="GIG79312.1"/>
    <property type="molecule type" value="Genomic_DNA"/>
</dbReference>
<dbReference type="AlphaFoldDB" id="A0A8J3LVU0"/>
<keyword evidence="3" id="KW-1185">Reference proteome</keyword>
<feature type="compositionally biased region" description="Basic and acidic residues" evidence="1">
    <location>
        <begin position="33"/>
        <end position="46"/>
    </location>
</feature>
<feature type="region of interest" description="Disordered" evidence="1">
    <location>
        <begin position="1"/>
        <end position="67"/>
    </location>
</feature>
<organism evidence="2 3">
    <name type="scientific">Planotetraspora kaengkrachanensis</name>
    <dbReference type="NCBI Taxonomy" id="575193"/>
    <lineage>
        <taxon>Bacteria</taxon>
        <taxon>Bacillati</taxon>
        <taxon>Actinomycetota</taxon>
        <taxon>Actinomycetes</taxon>
        <taxon>Streptosporangiales</taxon>
        <taxon>Streptosporangiaceae</taxon>
        <taxon>Planotetraspora</taxon>
    </lineage>
</organism>
<gene>
    <name evidence="2" type="ORF">Pka01_24390</name>
</gene>
<protein>
    <submittedName>
        <fullName evidence="2">Uncharacterized protein</fullName>
    </submittedName>
</protein>
<reference evidence="2 3" key="1">
    <citation type="submission" date="2021-01" db="EMBL/GenBank/DDBJ databases">
        <title>Whole genome shotgun sequence of Planotetraspora kaengkrachanensis NBRC 104272.</title>
        <authorList>
            <person name="Komaki H."/>
            <person name="Tamura T."/>
        </authorList>
    </citation>
    <scope>NUCLEOTIDE SEQUENCE [LARGE SCALE GENOMIC DNA]</scope>
    <source>
        <strain evidence="2 3">NBRC 104272</strain>
    </source>
</reference>
<accession>A0A8J3LVU0</accession>
<proteinExistence type="predicted"/>
<evidence type="ECO:0000256" key="1">
    <source>
        <dbReference type="SAM" id="MobiDB-lite"/>
    </source>
</evidence>
<evidence type="ECO:0000313" key="3">
    <source>
        <dbReference type="Proteomes" id="UP000630097"/>
    </source>
</evidence>
<feature type="compositionally biased region" description="Basic and acidic residues" evidence="1">
    <location>
        <begin position="56"/>
        <end position="67"/>
    </location>
</feature>
<comment type="caution">
    <text evidence="2">The sequence shown here is derived from an EMBL/GenBank/DDBJ whole genome shotgun (WGS) entry which is preliminary data.</text>
</comment>
<sequence>MVCAAPGRAGQRRDSDVKEPHVHALRPMHARAAAHDGVRERARPDGKVATGNDLCGHPEGRARLSVK</sequence>